<evidence type="ECO:0000256" key="3">
    <source>
        <dbReference type="ARBA" id="ARBA00022737"/>
    </source>
</evidence>
<dbReference type="GO" id="GO:0007009">
    <property type="term" value="P:plasma membrane organization"/>
    <property type="evidence" value="ECO:0007669"/>
    <property type="project" value="TreeGrafter"/>
</dbReference>
<keyword evidence="7" id="KW-1185">Reference proteome</keyword>
<protein>
    <submittedName>
        <fullName evidence="8">FerI domain-containing protein</fullName>
    </submittedName>
</protein>
<evidence type="ECO:0000313" key="7">
    <source>
        <dbReference type="Proteomes" id="UP000095280"/>
    </source>
</evidence>
<dbReference type="PANTHER" id="PTHR12546:SF60">
    <property type="entry name" value="MISFIRE, ISOFORM F"/>
    <property type="match status" value="1"/>
</dbReference>
<evidence type="ECO:0000256" key="4">
    <source>
        <dbReference type="ARBA" id="ARBA00022989"/>
    </source>
</evidence>
<dbReference type="InterPro" id="IPR012968">
    <property type="entry name" value="FerIin_dom"/>
</dbReference>
<dbReference type="InterPro" id="IPR037721">
    <property type="entry name" value="Ferlin"/>
</dbReference>
<accession>A0A1I8F5X1</accession>
<dbReference type="AlphaFoldDB" id="A0A1I8F5X1"/>
<sequence length="162" mass="18097">CQSRVIEAKQLSGANIQPLPIEVCVGDQYFAYEFHMSKWELFEPGHPHPDHSFFHKWACLIDPKDILGGPKGYVKCDINVIGKGEQAKASAGDANLRHQKKSKPSDDDDIEANLLLPMGVSVKRQMVELAVKIYRAEDLPRMNTDIMATLSTRIYGGLKTTD</sequence>
<evidence type="ECO:0000259" key="6">
    <source>
        <dbReference type="SMART" id="SM01202"/>
    </source>
</evidence>
<dbReference type="WBParaSite" id="maker-unitig_21720-snap-gene-0.3-mRNA-1">
    <property type="protein sequence ID" value="maker-unitig_21720-snap-gene-0.3-mRNA-1"/>
    <property type="gene ID" value="maker-unitig_21720-snap-gene-0.3"/>
</dbReference>
<feature type="domain" description="FerIin" evidence="6">
    <location>
        <begin position="42"/>
        <end position="120"/>
    </location>
</feature>
<dbReference type="Proteomes" id="UP000095280">
    <property type="component" value="Unplaced"/>
</dbReference>
<proteinExistence type="predicted"/>
<dbReference type="GO" id="GO:0016020">
    <property type="term" value="C:membrane"/>
    <property type="evidence" value="ECO:0007669"/>
    <property type="project" value="UniProtKB-SubCell"/>
</dbReference>
<dbReference type="PANTHER" id="PTHR12546">
    <property type="entry name" value="FER-1-LIKE"/>
    <property type="match status" value="1"/>
</dbReference>
<dbReference type="Pfam" id="PF08151">
    <property type="entry name" value="FerI"/>
    <property type="match status" value="1"/>
</dbReference>
<organism evidence="7 8">
    <name type="scientific">Macrostomum lignano</name>
    <dbReference type="NCBI Taxonomy" id="282301"/>
    <lineage>
        <taxon>Eukaryota</taxon>
        <taxon>Metazoa</taxon>
        <taxon>Spiralia</taxon>
        <taxon>Lophotrochozoa</taxon>
        <taxon>Platyhelminthes</taxon>
        <taxon>Rhabditophora</taxon>
        <taxon>Macrostomorpha</taxon>
        <taxon>Macrostomida</taxon>
        <taxon>Macrostomidae</taxon>
        <taxon>Macrostomum</taxon>
    </lineage>
</organism>
<keyword evidence="3" id="KW-0677">Repeat</keyword>
<evidence type="ECO:0000313" key="8">
    <source>
        <dbReference type="WBParaSite" id="maker-unitig_21720-snap-gene-0.3-mRNA-1"/>
    </source>
</evidence>
<evidence type="ECO:0000256" key="2">
    <source>
        <dbReference type="ARBA" id="ARBA00022692"/>
    </source>
</evidence>
<keyword evidence="2" id="KW-0812">Transmembrane</keyword>
<evidence type="ECO:0000256" key="5">
    <source>
        <dbReference type="ARBA" id="ARBA00023136"/>
    </source>
</evidence>
<evidence type="ECO:0000256" key="1">
    <source>
        <dbReference type="ARBA" id="ARBA00004370"/>
    </source>
</evidence>
<comment type="subcellular location">
    <subcellularLocation>
        <location evidence="1">Membrane</location>
    </subcellularLocation>
</comment>
<keyword evidence="5" id="KW-0472">Membrane</keyword>
<keyword evidence="4" id="KW-1133">Transmembrane helix</keyword>
<name>A0A1I8F5X1_9PLAT</name>
<dbReference type="SMART" id="SM01202">
    <property type="entry name" value="FerI"/>
    <property type="match status" value="1"/>
</dbReference>
<reference evidence="8" key="1">
    <citation type="submission" date="2016-11" db="UniProtKB">
        <authorList>
            <consortium name="WormBaseParasite"/>
        </authorList>
    </citation>
    <scope>IDENTIFICATION</scope>
</reference>